<sequence>IFDIDSGNCISTIDFPSPPNSIEISCDGQASLLITHGKKVEIFDGNTYVYFYL</sequence>
<name>A0A8S2WZZ1_9BILA</name>
<organism evidence="1 2">
    <name type="scientific">Rotaria magnacalcarata</name>
    <dbReference type="NCBI Taxonomy" id="392030"/>
    <lineage>
        <taxon>Eukaryota</taxon>
        <taxon>Metazoa</taxon>
        <taxon>Spiralia</taxon>
        <taxon>Gnathifera</taxon>
        <taxon>Rotifera</taxon>
        <taxon>Eurotatoria</taxon>
        <taxon>Bdelloidea</taxon>
        <taxon>Philodinida</taxon>
        <taxon>Philodinidae</taxon>
        <taxon>Rotaria</taxon>
    </lineage>
</organism>
<gene>
    <name evidence="1" type="ORF">BYL167_LOCUS34512</name>
</gene>
<accession>A0A8S2WZZ1</accession>
<dbReference type="EMBL" id="CAJOBH010070094">
    <property type="protein sequence ID" value="CAF4467763.1"/>
    <property type="molecule type" value="Genomic_DNA"/>
</dbReference>
<dbReference type="AlphaFoldDB" id="A0A8S2WZZ1"/>
<protein>
    <submittedName>
        <fullName evidence="1">Uncharacterized protein</fullName>
    </submittedName>
</protein>
<dbReference type="SUPFAM" id="SSF50969">
    <property type="entry name" value="YVTN repeat-like/Quinoprotein amine dehydrogenase"/>
    <property type="match status" value="1"/>
</dbReference>
<proteinExistence type="predicted"/>
<comment type="caution">
    <text evidence="1">The sequence shown here is derived from an EMBL/GenBank/DDBJ whole genome shotgun (WGS) entry which is preliminary data.</text>
</comment>
<feature type="non-terminal residue" evidence="1">
    <location>
        <position position="1"/>
    </location>
</feature>
<evidence type="ECO:0000313" key="1">
    <source>
        <dbReference type="EMBL" id="CAF4467763.1"/>
    </source>
</evidence>
<evidence type="ECO:0000313" key="2">
    <source>
        <dbReference type="Proteomes" id="UP000681967"/>
    </source>
</evidence>
<reference evidence="1" key="1">
    <citation type="submission" date="2021-02" db="EMBL/GenBank/DDBJ databases">
        <authorList>
            <person name="Nowell W R."/>
        </authorList>
    </citation>
    <scope>NUCLEOTIDE SEQUENCE</scope>
</reference>
<dbReference type="Proteomes" id="UP000681967">
    <property type="component" value="Unassembled WGS sequence"/>
</dbReference>
<dbReference type="InterPro" id="IPR011044">
    <property type="entry name" value="Quino_amine_DH_bsu"/>
</dbReference>